<evidence type="ECO:0000313" key="6">
    <source>
        <dbReference type="Proteomes" id="UP000515129"/>
    </source>
</evidence>
<reference evidence="7" key="1">
    <citation type="submission" date="2025-08" db="UniProtKB">
        <authorList>
            <consortium name="RefSeq"/>
        </authorList>
    </citation>
    <scope>IDENTIFICATION</scope>
    <source>
        <strain evidence="7">Wakin</strain>
        <tissue evidence="7">Muscle</tissue>
    </source>
</reference>
<evidence type="ECO:0000313" key="7">
    <source>
        <dbReference type="RefSeq" id="XP_026115313.1"/>
    </source>
</evidence>
<dbReference type="GO" id="GO:0004888">
    <property type="term" value="F:transmembrane signaling receptor activity"/>
    <property type="evidence" value="ECO:0007669"/>
    <property type="project" value="TreeGrafter"/>
</dbReference>
<dbReference type="OrthoDB" id="8442846at2759"/>
<dbReference type="Gene3D" id="2.60.40.10">
    <property type="entry name" value="Immunoglobulins"/>
    <property type="match status" value="1"/>
</dbReference>
<gene>
    <name evidence="7" type="primary">LOC113093930</name>
</gene>
<keyword evidence="6" id="KW-1185">Reference proteome</keyword>
<feature type="signal peptide" evidence="5">
    <location>
        <begin position="1"/>
        <end position="20"/>
    </location>
</feature>
<dbReference type="RefSeq" id="XP_026115313.1">
    <property type="nucleotide sequence ID" value="XM_026259528.1"/>
</dbReference>
<name>A0A6P6P2Z8_CARAU</name>
<organism evidence="6 7">
    <name type="scientific">Carassius auratus</name>
    <name type="common">Goldfish</name>
    <dbReference type="NCBI Taxonomy" id="7957"/>
    <lineage>
        <taxon>Eukaryota</taxon>
        <taxon>Metazoa</taxon>
        <taxon>Chordata</taxon>
        <taxon>Craniata</taxon>
        <taxon>Vertebrata</taxon>
        <taxon>Euteleostomi</taxon>
        <taxon>Actinopterygii</taxon>
        <taxon>Neopterygii</taxon>
        <taxon>Teleostei</taxon>
        <taxon>Ostariophysi</taxon>
        <taxon>Cypriniformes</taxon>
        <taxon>Cyprinidae</taxon>
        <taxon>Cyprininae</taxon>
        <taxon>Carassius</taxon>
    </lineage>
</organism>
<evidence type="ECO:0000256" key="2">
    <source>
        <dbReference type="ARBA" id="ARBA00022692"/>
    </source>
</evidence>
<keyword evidence="2 4" id="KW-0812">Transmembrane</keyword>
<dbReference type="InterPro" id="IPR050671">
    <property type="entry name" value="CD300_family_receptors"/>
</dbReference>
<dbReference type="GO" id="GO:0005886">
    <property type="term" value="C:plasma membrane"/>
    <property type="evidence" value="ECO:0007669"/>
    <property type="project" value="TreeGrafter"/>
</dbReference>
<evidence type="ECO:0000256" key="5">
    <source>
        <dbReference type="SAM" id="SignalP"/>
    </source>
</evidence>
<dbReference type="Proteomes" id="UP000515129">
    <property type="component" value="Unplaced"/>
</dbReference>
<dbReference type="PANTHER" id="PTHR11860:SF87">
    <property type="entry name" value="CMRF35-LIKE MOLECULE 8"/>
    <property type="match status" value="1"/>
</dbReference>
<dbReference type="InterPro" id="IPR013783">
    <property type="entry name" value="Ig-like_fold"/>
</dbReference>
<proteinExistence type="predicted"/>
<keyword evidence="5" id="KW-0732">Signal</keyword>
<dbReference type="SUPFAM" id="SSF48726">
    <property type="entry name" value="Immunoglobulin"/>
    <property type="match status" value="1"/>
</dbReference>
<keyword evidence="4" id="KW-1133">Transmembrane helix</keyword>
<feature type="chain" id="PRO_5028446239" evidence="5">
    <location>
        <begin position="21"/>
        <end position="266"/>
    </location>
</feature>
<evidence type="ECO:0000256" key="3">
    <source>
        <dbReference type="ARBA" id="ARBA00023136"/>
    </source>
</evidence>
<feature type="transmembrane region" description="Helical" evidence="4">
    <location>
        <begin position="164"/>
        <end position="188"/>
    </location>
</feature>
<evidence type="ECO:0000256" key="1">
    <source>
        <dbReference type="ARBA" id="ARBA00004370"/>
    </source>
</evidence>
<keyword evidence="3 4" id="KW-0472">Membrane</keyword>
<dbReference type="PANTHER" id="PTHR11860">
    <property type="entry name" value="POLYMERIC-IMMUNOGLOBULIN RECEPTOR"/>
    <property type="match status" value="1"/>
</dbReference>
<sequence length="266" mass="29471">MKLIFFLLVLLKSGMNSTEGLSVLSSSERIILKYLFNPSYQSHERFCCKLNRSMCYLFVNNKGQFTPMYQGRIFITNNIGEFEVIITDLSLMDAGTYGCGFSGFPKTYEFVEVTVSVDLSGVNTAALLPKSAIKPAVWPSSSPSAPTVSESDAETLGSDSWRTYYSLAAVLSGLVFAVISMILLVYFLKTRRKKSTDKSEICGSANATLEQDGIIYSMVEFKPHQDPSELYANLQIHSPKYANASSRCTVTVKETVEYSTIMRTSA</sequence>
<protein>
    <submittedName>
        <fullName evidence="7">Uncharacterized protein LOC113093930 isoform X1</fullName>
    </submittedName>
</protein>
<dbReference type="GeneID" id="113093930"/>
<comment type="subcellular location">
    <subcellularLocation>
        <location evidence="1">Membrane</location>
    </subcellularLocation>
</comment>
<dbReference type="InterPro" id="IPR036179">
    <property type="entry name" value="Ig-like_dom_sf"/>
</dbReference>
<dbReference type="KEGG" id="caua:113093930"/>
<accession>A0A6P6P2Z8</accession>
<dbReference type="AlphaFoldDB" id="A0A6P6P2Z8"/>
<evidence type="ECO:0000256" key="4">
    <source>
        <dbReference type="SAM" id="Phobius"/>
    </source>
</evidence>